<accession>J4GQI4</accession>
<feature type="compositionally biased region" description="Basic and acidic residues" evidence="4">
    <location>
        <begin position="864"/>
        <end position="882"/>
    </location>
</feature>
<dbReference type="InterPro" id="IPR019734">
    <property type="entry name" value="TPR_rpt"/>
</dbReference>
<comment type="similarity">
    <text evidence="2">Belongs to the YPP1 family.</text>
</comment>
<dbReference type="OrthoDB" id="29013at2759"/>
<feature type="region of interest" description="Disordered" evidence="4">
    <location>
        <begin position="847"/>
        <end position="882"/>
    </location>
</feature>
<evidence type="ECO:0000256" key="3">
    <source>
        <dbReference type="PROSITE-ProRule" id="PRU00339"/>
    </source>
</evidence>
<dbReference type="AlphaFoldDB" id="J4GQI4"/>
<evidence type="ECO:0000313" key="5">
    <source>
        <dbReference type="EMBL" id="CCM03055.1"/>
    </source>
</evidence>
<feature type="region of interest" description="Disordered" evidence="4">
    <location>
        <begin position="792"/>
        <end position="820"/>
    </location>
</feature>
<dbReference type="GeneID" id="24097966"/>
<evidence type="ECO:0000256" key="1">
    <source>
        <dbReference type="ARBA" id="ARBA00002550"/>
    </source>
</evidence>
<protein>
    <submittedName>
        <fullName evidence="5">Uncharacterized protein</fullName>
    </submittedName>
</protein>
<dbReference type="Proteomes" id="UP000006352">
    <property type="component" value="Unassembled WGS sequence"/>
</dbReference>
<name>J4GQI4_9APHY</name>
<organism evidence="5 6">
    <name type="scientific">Fibroporia radiculosa</name>
    <dbReference type="NCBI Taxonomy" id="599839"/>
    <lineage>
        <taxon>Eukaryota</taxon>
        <taxon>Fungi</taxon>
        <taxon>Dikarya</taxon>
        <taxon>Basidiomycota</taxon>
        <taxon>Agaricomycotina</taxon>
        <taxon>Agaricomycetes</taxon>
        <taxon>Polyporales</taxon>
        <taxon>Fibroporiaceae</taxon>
        <taxon>Fibroporia</taxon>
    </lineage>
</organism>
<feature type="repeat" description="TPR" evidence="3">
    <location>
        <begin position="1032"/>
        <end position="1065"/>
    </location>
</feature>
<dbReference type="PANTHER" id="PTHR23083:SF464">
    <property type="entry name" value="TETRATRICOPEPTIDE REPEAT DOMAIN 7, ISOFORM A"/>
    <property type="match status" value="1"/>
</dbReference>
<feature type="region of interest" description="Disordered" evidence="4">
    <location>
        <begin position="957"/>
        <end position="989"/>
    </location>
</feature>
<dbReference type="SMART" id="SM00028">
    <property type="entry name" value="TPR"/>
    <property type="match status" value="3"/>
</dbReference>
<dbReference type="Gene3D" id="1.25.40.10">
    <property type="entry name" value="Tetratricopeptide repeat domain"/>
    <property type="match status" value="1"/>
</dbReference>
<sequence>MASAKDKHYWKQLWETLTAGRWDHPSPARTPGGAPLSWSELLRKFNKHCVGNAHIAELASQSQALSLLLSADASDRSLDGNDISKQGSLLLGQECMLPEERVEEAAAGYNALLSIASNSDSIRLAVAYYAYALRRPSECLSILAEVKSLKDVQTRSPEAGASKSTLLAPSGTTSTVSTLTGSNVSSISVTSVAEIGDGTTWSVTEKIRSISGMSTERISPEDPQTSFNTYLVALPLVACVASDIPLYVATRLSTPAAGGVGALDSSTFGRYRELWRWVERLLRRAIILGSRLCDVCGQGEEDRAFWRLLDCYHTCSTHWPPTFRAEHRSTVAMLHLRAFVLRANAGLAATPLPTTREGGEKSRKWVSAARSVVQEYRAILSVSTRFPRAGERNVRVEDLVDLCVAIWEADGAVGEYAGWVIDVLWWATRLTFNSHKIFRHMTRLLYVSGDPELAKRTLRLYVQIVSKARETKMAEVHTGNIQEDEDIDTDRNWVHTLIQGARMLCRLSLVESESSPAIASAKEAGVMIDKAKTRLNQTDKELVANVRLAEGIWHSVTAQAEQDPHTRMSRFADALSCLLASAETFSTPSVQYHLALAYARPGPSLDLQKSIASARLAVEGEPGEIRYWHLLGLLLTATGDWKAARGVLEVGAGVGEADAADDSTATQVNTQINGTNGVHAHDYAVPMPNGNAAHGHAEDGPCDAQPATSARTSVLDVNAVSIPSSATLLRPTPDRPCPSRHEAFEHALQLRMTQLTLTEYVEGPEGASDRWVEIFHWFSERRDIGVDDKRLSIDSRGDTRAPSIAPSEKPEAARPNEMQPPNIYLSMNAAVDEMPTPSTPIPIMITPASPGVNSPEYVDGEETSNEKRSSSFEGDHNRDISRGKKVKEVLKSRVHKSQAGITRISKKIGHNVGRHGGMNLKRTNSTPDLHAVLGHSPYQASSIHLRQHLSIYSSHQDLSLLDAPPPPPPPPPPPSPPSQSPVSTMRKQNYKAAKDRRLLSNLWLMSAATFRRLGKIEQAKAAIQEAEVKDEANPAVWLGLYYMALNDERRALEAFKKALFISPDDVSATVHLCRLYLISSSKSGEDKAACLDRDSVDLAVGLLSDLTRGAGWDVPEAWYFLAKQYGLQGRKDRERECLSFALTLSETRSLRDIGVAVGWCL</sequence>
<reference evidence="5 6" key="1">
    <citation type="journal article" date="2012" name="Appl. Environ. Microbiol.">
        <title>Short-read sequencing for genomic analysis of the brown rot fungus Fibroporia radiculosa.</title>
        <authorList>
            <person name="Tang J.D."/>
            <person name="Perkins A.D."/>
            <person name="Sonstegard T.S."/>
            <person name="Schroeder S.G."/>
            <person name="Burgess S.C."/>
            <person name="Diehl S.V."/>
        </authorList>
    </citation>
    <scope>NUCLEOTIDE SEQUENCE [LARGE SCALE GENOMIC DNA]</scope>
    <source>
        <strain evidence="5 6">TFFH 294</strain>
    </source>
</reference>
<proteinExistence type="inferred from homology"/>
<feature type="compositionally biased region" description="Pro residues" evidence="4">
    <location>
        <begin position="963"/>
        <end position="979"/>
    </location>
</feature>
<dbReference type="HOGENOM" id="CLU_004745_0_0_1"/>
<gene>
    <name evidence="5" type="ORF">FIBRA_05174</name>
</gene>
<dbReference type="EMBL" id="HE797099">
    <property type="protein sequence ID" value="CCM03055.1"/>
    <property type="molecule type" value="Genomic_DNA"/>
</dbReference>
<dbReference type="SUPFAM" id="SSF48452">
    <property type="entry name" value="TPR-like"/>
    <property type="match status" value="1"/>
</dbReference>
<evidence type="ECO:0000256" key="4">
    <source>
        <dbReference type="SAM" id="MobiDB-lite"/>
    </source>
</evidence>
<dbReference type="STRING" id="599839.J4GQI4"/>
<comment type="function">
    <text evidence="1">Involved in endocytosis.</text>
</comment>
<evidence type="ECO:0000256" key="2">
    <source>
        <dbReference type="ARBA" id="ARBA00038251"/>
    </source>
</evidence>
<dbReference type="PROSITE" id="PS50005">
    <property type="entry name" value="TPR"/>
    <property type="match status" value="1"/>
</dbReference>
<dbReference type="RefSeq" id="XP_012182338.1">
    <property type="nucleotide sequence ID" value="XM_012326948.1"/>
</dbReference>
<keyword evidence="3" id="KW-0802">TPR repeat</keyword>
<dbReference type="InterPro" id="IPR051722">
    <property type="entry name" value="Endocytosis_PI4K-reg_protein"/>
</dbReference>
<keyword evidence="6" id="KW-1185">Reference proteome</keyword>
<dbReference type="InterPro" id="IPR011990">
    <property type="entry name" value="TPR-like_helical_dom_sf"/>
</dbReference>
<evidence type="ECO:0000313" key="6">
    <source>
        <dbReference type="Proteomes" id="UP000006352"/>
    </source>
</evidence>
<dbReference type="Pfam" id="PF13181">
    <property type="entry name" value="TPR_8"/>
    <property type="match status" value="1"/>
</dbReference>
<dbReference type="PANTHER" id="PTHR23083">
    <property type="entry name" value="TETRATRICOPEPTIDE REPEAT PROTEIN, TPR"/>
    <property type="match status" value="1"/>
</dbReference>
<dbReference type="InParanoid" id="J4GQI4"/>